<dbReference type="InterPro" id="IPR035919">
    <property type="entry name" value="EAL_sf"/>
</dbReference>
<dbReference type="SUPFAM" id="SSF55785">
    <property type="entry name" value="PYP-like sensor domain (PAS domain)"/>
    <property type="match status" value="2"/>
</dbReference>
<dbReference type="NCBIfam" id="TIGR00254">
    <property type="entry name" value="GGDEF"/>
    <property type="match status" value="1"/>
</dbReference>
<dbReference type="EMBL" id="FRCA01000004">
    <property type="protein sequence ID" value="SHL99241.1"/>
    <property type="molecule type" value="Genomic_DNA"/>
</dbReference>
<dbReference type="FunFam" id="3.30.70.270:FF:000001">
    <property type="entry name" value="Diguanylate cyclase domain protein"/>
    <property type="match status" value="1"/>
</dbReference>
<dbReference type="PROSITE" id="PS50113">
    <property type="entry name" value="PAC"/>
    <property type="match status" value="1"/>
</dbReference>
<dbReference type="GO" id="GO:0003824">
    <property type="term" value="F:catalytic activity"/>
    <property type="evidence" value="ECO:0007669"/>
    <property type="project" value="UniProtKB-ARBA"/>
</dbReference>
<dbReference type="SMART" id="SM00267">
    <property type="entry name" value="GGDEF"/>
    <property type="match status" value="1"/>
</dbReference>
<dbReference type="SUPFAM" id="SSF141868">
    <property type="entry name" value="EAL domain-like"/>
    <property type="match status" value="1"/>
</dbReference>
<feature type="transmembrane region" description="Helical" evidence="2">
    <location>
        <begin position="163"/>
        <end position="191"/>
    </location>
</feature>
<dbReference type="PANTHER" id="PTHR44757:SF2">
    <property type="entry name" value="BIOFILM ARCHITECTURE MAINTENANCE PROTEIN MBAA"/>
    <property type="match status" value="1"/>
</dbReference>
<dbReference type="InterPro" id="IPR000160">
    <property type="entry name" value="GGDEF_dom"/>
</dbReference>
<organism evidence="7 8">
    <name type="scientific">Halomonas cupida</name>
    <dbReference type="NCBI Taxonomy" id="44933"/>
    <lineage>
        <taxon>Bacteria</taxon>
        <taxon>Pseudomonadati</taxon>
        <taxon>Pseudomonadota</taxon>
        <taxon>Gammaproteobacteria</taxon>
        <taxon>Oceanospirillales</taxon>
        <taxon>Halomonadaceae</taxon>
        <taxon>Halomonas</taxon>
    </lineage>
</organism>
<feature type="domain" description="EAL" evidence="4">
    <location>
        <begin position="630"/>
        <end position="883"/>
    </location>
</feature>
<dbReference type="Pfam" id="PF13426">
    <property type="entry name" value="PAS_9"/>
    <property type="match status" value="1"/>
</dbReference>
<evidence type="ECO:0000313" key="9">
    <source>
        <dbReference type="Proteomes" id="UP000321726"/>
    </source>
</evidence>
<feature type="domain" description="PAC" evidence="3">
    <location>
        <begin position="403"/>
        <end position="455"/>
    </location>
</feature>
<dbReference type="InterPro" id="IPR013656">
    <property type="entry name" value="PAS_4"/>
</dbReference>
<dbReference type="CDD" id="cd00130">
    <property type="entry name" value="PAS"/>
    <property type="match status" value="1"/>
</dbReference>
<comment type="cofactor">
    <cofactor evidence="1">
        <name>Mg(2+)</name>
        <dbReference type="ChEBI" id="CHEBI:18420"/>
    </cofactor>
</comment>
<dbReference type="Pfam" id="PF08448">
    <property type="entry name" value="PAS_4"/>
    <property type="match status" value="1"/>
</dbReference>
<dbReference type="AlphaFoldDB" id="A0A1M7F5A3"/>
<dbReference type="InterPro" id="IPR043128">
    <property type="entry name" value="Rev_trsase/Diguanyl_cyclase"/>
</dbReference>
<dbReference type="Gene3D" id="3.30.70.270">
    <property type="match status" value="1"/>
</dbReference>
<evidence type="ECO:0000259" key="4">
    <source>
        <dbReference type="PROSITE" id="PS50883"/>
    </source>
</evidence>
<evidence type="ECO:0000313" key="7">
    <source>
        <dbReference type="EMBL" id="SHL99241.1"/>
    </source>
</evidence>
<evidence type="ECO:0000259" key="5">
    <source>
        <dbReference type="PROSITE" id="PS50887"/>
    </source>
</evidence>
<evidence type="ECO:0000313" key="8">
    <source>
        <dbReference type="Proteomes" id="UP000184123"/>
    </source>
</evidence>
<dbReference type="STRING" id="44933.SAMN05660971_01940"/>
<dbReference type="InterPro" id="IPR000700">
    <property type="entry name" value="PAS-assoc_C"/>
</dbReference>
<evidence type="ECO:0000259" key="3">
    <source>
        <dbReference type="PROSITE" id="PS50113"/>
    </source>
</evidence>
<dbReference type="InterPro" id="IPR001633">
    <property type="entry name" value="EAL_dom"/>
</dbReference>
<dbReference type="SMART" id="SM00091">
    <property type="entry name" value="PAS"/>
    <property type="match status" value="2"/>
</dbReference>
<dbReference type="InterPro" id="IPR035965">
    <property type="entry name" value="PAS-like_dom_sf"/>
</dbReference>
<dbReference type="Gene3D" id="3.30.450.20">
    <property type="entry name" value="PAS domain"/>
    <property type="match status" value="2"/>
</dbReference>
<reference evidence="7 8" key="1">
    <citation type="submission" date="2016-11" db="EMBL/GenBank/DDBJ databases">
        <authorList>
            <person name="Jaros S."/>
            <person name="Januszkiewicz K."/>
            <person name="Wedrychowicz H."/>
        </authorList>
    </citation>
    <scope>NUCLEOTIDE SEQUENCE [LARGE SCALE GENOMIC DNA]</scope>
    <source>
        <strain evidence="7 8">DSM 4740</strain>
    </source>
</reference>
<dbReference type="InterPro" id="IPR029787">
    <property type="entry name" value="Nucleotide_cyclase"/>
</dbReference>
<dbReference type="CDD" id="cd01948">
    <property type="entry name" value="EAL"/>
    <property type="match status" value="1"/>
</dbReference>
<dbReference type="PROSITE" id="PS50887">
    <property type="entry name" value="GGDEF"/>
    <property type="match status" value="1"/>
</dbReference>
<dbReference type="SMART" id="SM00052">
    <property type="entry name" value="EAL"/>
    <property type="match status" value="1"/>
</dbReference>
<dbReference type="RefSeq" id="WP_159438874.1">
    <property type="nucleotide sequence ID" value="NZ_BJXU01000041.1"/>
</dbReference>
<dbReference type="Pfam" id="PF00563">
    <property type="entry name" value="EAL"/>
    <property type="match status" value="1"/>
</dbReference>
<reference evidence="6 9" key="2">
    <citation type="submission" date="2019-07" db="EMBL/GenBank/DDBJ databases">
        <title>Whole genome shotgun sequence of Halomonas cupida NBRC 102219.</title>
        <authorList>
            <person name="Hosoyama A."/>
            <person name="Uohara A."/>
            <person name="Ohji S."/>
            <person name="Ichikawa N."/>
        </authorList>
    </citation>
    <scope>NUCLEOTIDE SEQUENCE [LARGE SCALE GENOMIC DNA]</scope>
    <source>
        <strain evidence="6 9">NBRC 102219</strain>
    </source>
</reference>
<proteinExistence type="predicted"/>
<dbReference type="SUPFAM" id="SSF55073">
    <property type="entry name" value="Nucleotide cyclase"/>
    <property type="match status" value="1"/>
</dbReference>
<dbReference type="InterPro" id="IPR052155">
    <property type="entry name" value="Biofilm_reg_signaling"/>
</dbReference>
<keyword evidence="2" id="KW-0472">Membrane</keyword>
<dbReference type="Proteomes" id="UP000321726">
    <property type="component" value="Unassembled WGS sequence"/>
</dbReference>
<dbReference type="InterPro" id="IPR000014">
    <property type="entry name" value="PAS"/>
</dbReference>
<accession>A0A1M7F5A3</accession>
<protein>
    <submittedName>
        <fullName evidence="7">PAS domain S-box-containing protein/diguanylate cyclase (GGDEF) domain-containing protein</fullName>
    </submittedName>
</protein>
<feature type="transmembrane region" description="Helical" evidence="2">
    <location>
        <begin position="12"/>
        <end position="33"/>
    </location>
</feature>
<dbReference type="InterPro" id="IPR001610">
    <property type="entry name" value="PAC"/>
</dbReference>
<evidence type="ECO:0000256" key="1">
    <source>
        <dbReference type="ARBA" id="ARBA00001946"/>
    </source>
</evidence>
<dbReference type="OrthoDB" id="9804951at2"/>
<sequence length="897" mass="100247">MSFSISVQRSTALTFVLVTLVMFNVLAALNTLFPSLSRNLWLAGSVALRQADAYAVLLVAGGILALRLRQAIALKVLAIVILLYASHQLAMWAWHSWQGSATSPFLPLPVTFLLGWFALCCWEGMESSRGIRYLARLGWAAMLVVAVWLLWRAIYPVPEPRLWAGLSGIGASGVVGVFIHGLALLILASLARQQPREMLERDPGMQEYRSLFSHSSAAVFHVLPDGTVVEVNAVAEARLGVPVEELRGGEFVELVCRMLEWPNISEELSHAWRAAMNGLCGCHCRVASVGHEARFYNVRMVPIVVDSEVCGVFAVFEDISFWTETQSRLAIMERCLEESSNGVVILDTTLPGYPIRYANAAFCAMSGYHARQLVGQVPFPLLGRGRRKELVNLRRAMAAHRHCSVTTQLYRQDGQSLWCQISMSPVRDEDGVLTHYVGVVDDISLRRQHEQQLAWQASHDALTGLPNRSMLADRLSEDVAQARRQHRKLAVLFIDLDEFKLINDTLGHDVGDRLLVSVAKRLEHQLRSGDSLTRMGGDEFVLILAGLESTEAAEGVAQRLLNALEQPHVIEGWRLHVTASIGIAELDEATSEHPHLLIQRADIAMYRAKQKGRNQFRAFTRELNESLYRRLMLRNELQTAMDQRDLQLYYQPFFTQTGQVCGYEALLRWEHPELGWISPQDFIAIAEQTGQIAELGRWVLWQACSDARQLVDARLMPGRVSVNLSPLQFYRGDFLLDLMGVLSETGLQARWLDLELTEGALMRDTQASIETLGRLVELGITTAIDDFGTGFSCLDYLQRLPVTRIKLDKVFIHAIDGHSGNAVVCKSVLALARELGLRVLAEGVETQAQYDYLVNLDCEVFQGFYFARPMPFSMFRELLLAGPEKPLLSTLSNGRSG</sequence>
<gene>
    <name evidence="6" type="ORF">HCU01_13600</name>
    <name evidence="7" type="ORF">SAMN05660971_01940</name>
</gene>
<dbReference type="SMART" id="SM00086">
    <property type="entry name" value="PAC"/>
    <property type="match status" value="1"/>
</dbReference>
<keyword evidence="9" id="KW-1185">Reference proteome</keyword>
<keyword evidence="2" id="KW-0812">Transmembrane</keyword>
<dbReference type="PROSITE" id="PS50883">
    <property type="entry name" value="EAL"/>
    <property type="match status" value="1"/>
</dbReference>
<dbReference type="NCBIfam" id="TIGR00229">
    <property type="entry name" value="sensory_box"/>
    <property type="match status" value="1"/>
</dbReference>
<dbReference type="PANTHER" id="PTHR44757">
    <property type="entry name" value="DIGUANYLATE CYCLASE DGCP"/>
    <property type="match status" value="1"/>
</dbReference>
<feature type="transmembrane region" description="Helical" evidence="2">
    <location>
        <begin position="53"/>
        <end position="69"/>
    </location>
</feature>
<dbReference type="EMBL" id="BJXU01000041">
    <property type="protein sequence ID" value="GEN23411.1"/>
    <property type="molecule type" value="Genomic_DNA"/>
</dbReference>
<dbReference type="CDD" id="cd01949">
    <property type="entry name" value="GGDEF"/>
    <property type="match status" value="1"/>
</dbReference>
<feature type="domain" description="GGDEF" evidence="5">
    <location>
        <begin position="487"/>
        <end position="621"/>
    </location>
</feature>
<dbReference type="Pfam" id="PF00990">
    <property type="entry name" value="GGDEF"/>
    <property type="match status" value="1"/>
</dbReference>
<feature type="transmembrane region" description="Helical" evidence="2">
    <location>
        <begin position="133"/>
        <end position="151"/>
    </location>
</feature>
<feature type="transmembrane region" description="Helical" evidence="2">
    <location>
        <begin position="76"/>
        <end position="95"/>
    </location>
</feature>
<keyword evidence="2" id="KW-1133">Transmembrane helix</keyword>
<dbReference type="Proteomes" id="UP000184123">
    <property type="component" value="Unassembled WGS sequence"/>
</dbReference>
<dbReference type="Gene3D" id="3.20.20.450">
    <property type="entry name" value="EAL domain"/>
    <property type="match status" value="1"/>
</dbReference>
<name>A0A1M7F5A3_9GAMM</name>
<evidence type="ECO:0000256" key="2">
    <source>
        <dbReference type="SAM" id="Phobius"/>
    </source>
</evidence>
<evidence type="ECO:0000313" key="6">
    <source>
        <dbReference type="EMBL" id="GEN23411.1"/>
    </source>
</evidence>
<feature type="transmembrane region" description="Helical" evidence="2">
    <location>
        <begin position="101"/>
        <end position="121"/>
    </location>
</feature>